<dbReference type="PANTHER" id="PTHR23092">
    <property type="entry name" value="POLY(A) RNA POLYMERASE"/>
    <property type="match status" value="1"/>
</dbReference>
<protein>
    <recommendedName>
        <fullName evidence="4">Polymerase nucleotidyl transferase domain-containing protein</fullName>
    </recommendedName>
</protein>
<dbReference type="GO" id="GO:0031123">
    <property type="term" value="P:RNA 3'-end processing"/>
    <property type="evidence" value="ECO:0007669"/>
    <property type="project" value="TreeGrafter"/>
</dbReference>
<feature type="region of interest" description="Disordered" evidence="1">
    <location>
        <begin position="146"/>
        <end position="244"/>
    </location>
</feature>
<comment type="caution">
    <text evidence="2">The sequence shown here is derived from an EMBL/GenBank/DDBJ whole genome shotgun (WGS) entry which is preliminary data.</text>
</comment>
<gene>
    <name evidence="2" type="ORF">SEMRO_986_G228060.1</name>
</gene>
<feature type="compositionally biased region" description="Basic and acidic residues" evidence="1">
    <location>
        <begin position="680"/>
        <end position="689"/>
    </location>
</feature>
<accession>A0A9N8EIF4</accession>
<reference evidence="2" key="1">
    <citation type="submission" date="2020-06" db="EMBL/GenBank/DDBJ databases">
        <authorList>
            <consortium name="Plant Systems Biology data submission"/>
        </authorList>
    </citation>
    <scope>NUCLEOTIDE SEQUENCE</scope>
    <source>
        <strain evidence="2">D6</strain>
    </source>
</reference>
<dbReference type="Proteomes" id="UP001153069">
    <property type="component" value="Unassembled WGS sequence"/>
</dbReference>
<feature type="region of interest" description="Disordered" evidence="1">
    <location>
        <begin position="646"/>
        <end position="689"/>
    </location>
</feature>
<feature type="compositionally biased region" description="Basic and acidic residues" evidence="1">
    <location>
        <begin position="181"/>
        <end position="191"/>
    </location>
</feature>
<feature type="compositionally biased region" description="Acidic residues" evidence="1">
    <location>
        <begin position="378"/>
        <end position="390"/>
    </location>
</feature>
<feature type="compositionally biased region" description="Polar residues" evidence="1">
    <location>
        <begin position="321"/>
        <end position="333"/>
    </location>
</feature>
<dbReference type="GO" id="GO:1990817">
    <property type="term" value="F:poly(A) RNA polymerase activity"/>
    <property type="evidence" value="ECO:0007669"/>
    <property type="project" value="InterPro"/>
</dbReference>
<dbReference type="InterPro" id="IPR045862">
    <property type="entry name" value="Trf4-like"/>
</dbReference>
<evidence type="ECO:0000313" key="3">
    <source>
        <dbReference type="Proteomes" id="UP001153069"/>
    </source>
</evidence>
<dbReference type="Gene3D" id="1.10.1410.10">
    <property type="match status" value="2"/>
</dbReference>
<dbReference type="GO" id="GO:0031499">
    <property type="term" value="C:TRAMP complex"/>
    <property type="evidence" value="ECO:0007669"/>
    <property type="project" value="TreeGrafter"/>
</dbReference>
<dbReference type="EMBL" id="CAICTM010000984">
    <property type="protein sequence ID" value="CAB9519065.1"/>
    <property type="molecule type" value="Genomic_DNA"/>
</dbReference>
<feature type="region of interest" description="Disordered" evidence="1">
    <location>
        <begin position="256"/>
        <end position="390"/>
    </location>
</feature>
<sequence>HESWLSQLDTELESFANYVQLSPSEQAARHFIVDSIETVSRTNLDCAKEKKSADEIRVHVFGSFATLPVCAYCSDVDLAIYGLVPPEQPPHDSSAQAKHTRFSETDNHQMAARVKKWKDLLEQQQQQHCDEEEKDDAWQSALDQLLDGANEGPDTPSKKKRSADRVVDLTRCASPQQDTKPAAKKEPEIIKVDALPSTKSPDNQETTKKSPVRMVSVDELEKQPAVQKEETAKEEEASEDALAGDFFVLDRVGIDEEEEEKKWKAKEINQNAEVEVADNKADDNVVGSKVNSKDDEKQGNLKEAPTEETDATTTNRKRTFSEATNETNNNSGSDSEDDTADKLASLETRKHTSSSPAANAKRPAEEYRTEQAVISLSSDDEDDDDEEDDDLDDMQVSFVAHPTNNGKNTTIGPSGAVRAEVVNVLNSLGNILRRRQFTTSVTVIRKARVPIVKFQTKLGFEGDVAMGGHNGTDTSQFAMSQVQRFKSFATVVMALKIMLWQQGLDIPFHGGLGSYKLYVLVAHHLENHLELGGADRPGEVFLSFLHRYGQVKRGIGVLDNCHRRARTFLTQNAVLECCEGGYAADMSATYLLRHCIDLFRRCFMQVGQENVYTKAPKKGSSILKSLYDIDTLTAERSDSMEKAAMLDVFQKGQKKDGQQSRHPQQQSQRQNSNGGGGSRSEPKSKRSKA</sequence>
<evidence type="ECO:0000256" key="1">
    <source>
        <dbReference type="SAM" id="MobiDB-lite"/>
    </source>
</evidence>
<dbReference type="PANTHER" id="PTHR23092:SF15">
    <property type="entry name" value="INACTIVE NON-CANONICAL POLY(A) RNA POLYMERASE PROTEIN TRF4-2-RELATED"/>
    <property type="match status" value="1"/>
</dbReference>
<dbReference type="Gene3D" id="3.30.460.10">
    <property type="entry name" value="Beta Polymerase, domain 2"/>
    <property type="match status" value="2"/>
</dbReference>
<dbReference type="SUPFAM" id="SSF81631">
    <property type="entry name" value="PAP/OAS1 substrate-binding domain"/>
    <property type="match status" value="1"/>
</dbReference>
<dbReference type="OrthoDB" id="49257at2759"/>
<dbReference type="AlphaFoldDB" id="A0A9N8EIF4"/>
<feature type="region of interest" description="Disordered" evidence="1">
    <location>
        <begin position="87"/>
        <end position="108"/>
    </location>
</feature>
<feature type="compositionally biased region" description="Low complexity" evidence="1">
    <location>
        <begin position="660"/>
        <end position="672"/>
    </location>
</feature>
<feature type="non-terminal residue" evidence="2">
    <location>
        <position position="1"/>
    </location>
</feature>
<keyword evidence="3" id="KW-1185">Reference proteome</keyword>
<organism evidence="2 3">
    <name type="scientific">Seminavis robusta</name>
    <dbReference type="NCBI Taxonomy" id="568900"/>
    <lineage>
        <taxon>Eukaryota</taxon>
        <taxon>Sar</taxon>
        <taxon>Stramenopiles</taxon>
        <taxon>Ochrophyta</taxon>
        <taxon>Bacillariophyta</taxon>
        <taxon>Bacillariophyceae</taxon>
        <taxon>Bacillariophycidae</taxon>
        <taxon>Naviculales</taxon>
        <taxon>Naviculaceae</taxon>
        <taxon>Seminavis</taxon>
    </lineage>
</organism>
<feature type="compositionally biased region" description="Basic and acidic residues" evidence="1">
    <location>
        <begin position="291"/>
        <end position="300"/>
    </location>
</feature>
<feature type="compositionally biased region" description="Basic and acidic residues" evidence="1">
    <location>
        <begin position="219"/>
        <end position="235"/>
    </location>
</feature>
<dbReference type="SUPFAM" id="SSF81301">
    <property type="entry name" value="Nucleotidyltransferase"/>
    <property type="match status" value="2"/>
</dbReference>
<evidence type="ECO:0008006" key="4">
    <source>
        <dbReference type="Google" id="ProtNLM"/>
    </source>
</evidence>
<evidence type="ECO:0000313" key="2">
    <source>
        <dbReference type="EMBL" id="CAB9519065.1"/>
    </source>
</evidence>
<dbReference type="InterPro" id="IPR043519">
    <property type="entry name" value="NT_sf"/>
</dbReference>
<name>A0A9N8EIF4_9STRA</name>
<proteinExistence type="predicted"/>
<dbReference type="GO" id="GO:0005730">
    <property type="term" value="C:nucleolus"/>
    <property type="evidence" value="ECO:0007669"/>
    <property type="project" value="TreeGrafter"/>
</dbReference>
<dbReference type="GO" id="GO:0043634">
    <property type="term" value="P:polyadenylation-dependent ncRNA catabolic process"/>
    <property type="evidence" value="ECO:0007669"/>
    <property type="project" value="TreeGrafter"/>
</dbReference>
<dbReference type="GO" id="GO:0003729">
    <property type="term" value="F:mRNA binding"/>
    <property type="evidence" value="ECO:0007669"/>
    <property type="project" value="TreeGrafter"/>
</dbReference>